<dbReference type="InterPro" id="IPR007484">
    <property type="entry name" value="Peptidase_M28"/>
</dbReference>
<protein>
    <submittedName>
        <fullName evidence="2">Peptidase M28-like protein</fullName>
    </submittedName>
</protein>
<dbReference type="Gene3D" id="3.50.30.30">
    <property type="match status" value="1"/>
</dbReference>
<dbReference type="SUPFAM" id="SSF53187">
    <property type="entry name" value="Zn-dependent exopeptidases"/>
    <property type="match status" value="1"/>
</dbReference>
<keyword evidence="3" id="KW-1185">Reference proteome</keyword>
<dbReference type="PANTHER" id="PTHR12147">
    <property type="entry name" value="METALLOPEPTIDASE M28 FAMILY MEMBER"/>
    <property type="match status" value="1"/>
</dbReference>
<evidence type="ECO:0000313" key="3">
    <source>
        <dbReference type="Proteomes" id="UP000295304"/>
    </source>
</evidence>
<dbReference type="GO" id="GO:0008235">
    <property type="term" value="F:metalloexopeptidase activity"/>
    <property type="evidence" value="ECO:0007669"/>
    <property type="project" value="InterPro"/>
</dbReference>
<dbReference type="Gene3D" id="3.40.630.10">
    <property type="entry name" value="Zn peptidases"/>
    <property type="match status" value="1"/>
</dbReference>
<dbReference type="EMBL" id="SLZW01000010">
    <property type="protein sequence ID" value="TCS60562.1"/>
    <property type="molecule type" value="Genomic_DNA"/>
</dbReference>
<proteinExistence type="predicted"/>
<comment type="caution">
    <text evidence="2">The sequence shown here is derived from an EMBL/GenBank/DDBJ whole genome shotgun (WGS) entry which is preliminary data.</text>
</comment>
<sequence>MSVNDIERILRYQVESVGCREAGSCGARRLFAFLREEVRACGYVTDEAAFPLRAMHIDALEHRIGSEVFCALPYFGCPPFYPYRQKIKLEAPLAAGSTGGEPPHGRVLLADIEGGALVEQILAHKTAGYRGVIFISDRDTDAELLGLFSPITSADLEEIAALDDFPVTCVSRRTGEMLRARARRGLCVRQDIDVSVRPTTARNLFVRHAHGVGSAEAGKRPRVRVICHYDSAFEAPDLPGASDNASGVAVLTAVLKDLHRQGACLPDVEFVYYDAEEYLLFGALSLLVDLNGECARRSWNGLSKVFAARDGAQLTVTEQPDHMIEIDTVGCGRTLRYGTDKPHEVADFLRTHDLGGMFDKIQLSREKGNVEHAAAQAGIVGGATYHFLTLGAGRRAHTRRDDLVHINRDDMDAFASFLKALIISI</sequence>
<dbReference type="GO" id="GO:0006508">
    <property type="term" value="P:proteolysis"/>
    <property type="evidence" value="ECO:0007669"/>
    <property type="project" value="InterPro"/>
</dbReference>
<reference evidence="2 3" key="1">
    <citation type="submission" date="2019-03" db="EMBL/GenBank/DDBJ databases">
        <title>Genomic Encyclopedia of Type Strains, Phase IV (KMG-IV): sequencing the most valuable type-strain genomes for metagenomic binning, comparative biology and taxonomic classification.</title>
        <authorList>
            <person name="Goeker M."/>
        </authorList>
    </citation>
    <scope>NUCLEOTIDE SEQUENCE [LARGE SCALE GENOMIC DNA]</scope>
    <source>
        <strain evidence="2 3">DSM 101688</strain>
    </source>
</reference>
<dbReference type="RefSeq" id="WP_132939875.1">
    <property type="nucleotide sequence ID" value="NZ_CP119676.1"/>
</dbReference>
<evidence type="ECO:0000259" key="1">
    <source>
        <dbReference type="Pfam" id="PF04389"/>
    </source>
</evidence>
<gene>
    <name evidence="2" type="ORF">EDD55_11036</name>
</gene>
<feature type="domain" description="Peptidase M28" evidence="1">
    <location>
        <begin position="220"/>
        <end position="418"/>
    </location>
</feature>
<dbReference type="OrthoDB" id="9778250at2"/>
<dbReference type="PANTHER" id="PTHR12147:SF26">
    <property type="entry name" value="PEPTIDASE M28 DOMAIN-CONTAINING PROTEIN"/>
    <property type="match status" value="1"/>
</dbReference>
<evidence type="ECO:0000313" key="2">
    <source>
        <dbReference type="EMBL" id="TCS60562.1"/>
    </source>
</evidence>
<dbReference type="Pfam" id="PF04389">
    <property type="entry name" value="Peptidase_M28"/>
    <property type="match status" value="1"/>
</dbReference>
<dbReference type="InterPro" id="IPR045175">
    <property type="entry name" value="M28_fam"/>
</dbReference>
<organism evidence="2 3">
    <name type="scientific">Varunaivibrio sulfuroxidans</name>
    <dbReference type="NCBI Taxonomy" id="1773489"/>
    <lineage>
        <taxon>Bacteria</taxon>
        <taxon>Pseudomonadati</taxon>
        <taxon>Pseudomonadota</taxon>
        <taxon>Alphaproteobacteria</taxon>
        <taxon>Rhodospirillales</taxon>
        <taxon>Magnetovibrionaceae</taxon>
        <taxon>Varunaivibrio</taxon>
    </lineage>
</organism>
<accession>A0A4R3J5K1</accession>
<dbReference type="Proteomes" id="UP000295304">
    <property type="component" value="Unassembled WGS sequence"/>
</dbReference>
<dbReference type="AlphaFoldDB" id="A0A4R3J5K1"/>
<name>A0A4R3J5K1_9PROT</name>